<dbReference type="InterPro" id="IPR015915">
    <property type="entry name" value="Kelch-typ_b-propeller"/>
</dbReference>
<protein>
    <submittedName>
        <fullName evidence="1">Uncharacterized protein</fullName>
    </submittedName>
</protein>
<sequence length="143" mass="16280">MVILVVSRFDTNKFISTTFYEIKISRWHYGPEMITNRKNAGLAVVKDNLVFAVGGSTDMFHQLRSVDVLDLSAESPCWRSSVEMFVKRNNVGVGVINNYLYADRLGWTLRSLPLERLLMLVALYLQPPLLTLVLKFVSICLPL</sequence>
<dbReference type="SUPFAM" id="SSF117281">
    <property type="entry name" value="Kelch motif"/>
    <property type="match status" value="1"/>
</dbReference>
<dbReference type="OrthoDB" id="10589420at2759"/>
<keyword evidence="2" id="KW-1185">Reference proteome</keyword>
<dbReference type="GeneID" id="107885817"/>
<evidence type="ECO:0000313" key="2">
    <source>
        <dbReference type="Proteomes" id="UP000007819"/>
    </source>
</evidence>
<name>A0A8R2HC10_ACYPI</name>
<proteinExistence type="predicted"/>
<reference evidence="2" key="1">
    <citation type="submission" date="2010-06" db="EMBL/GenBank/DDBJ databases">
        <authorList>
            <person name="Jiang H."/>
            <person name="Abraham K."/>
            <person name="Ali S."/>
            <person name="Alsbrooks S.L."/>
            <person name="Anim B.N."/>
            <person name="Anosike U.S."/>
            <person name="Attaway T."/>
            <person name="Bandaranaike D.P."/>
            <person name="Battles P.K."/>
            <person name="Bell S.N."/>
            <person name="Bell A.V."/>
            <person name="Beltran B."/>
            <person name="Bickham C."/>
            <person name="Bustamante Y."/>
            <person name="Caleb T."/>
            <person name="Canada A."/>
            <person name="Cardenas V."/>
            <person name="Carter K."/>
            <person name="Chacko J."/>
            <person name="Chandrabose M.N."/>
            <person name="Chavez D."/>
            <person name="Chavez A."/>
            <person name="Chen L."/>
            <person name="Chu H.-S."/>
            <person name="Claassen K.J."/>
            <person name="Cockrell R."/>
            <person name="Collins M."/>
            <person name="Cooper J.A."/>
            <person name="Cree A."/>
            <person name="Curry S.M."/>
            <person name="Da Y."/>
            <person name="Dao M.D."/>
            <person name="Das B."/>
            <person name="Davila M.-L."/>
            <person name="Davy-Carroll L."/>
            <person name="Denson S."/>
            <person name="Dinh H."/>
            <person name="Ebong V.E."/>
            <person name="Edwards J.R."/>
            <person name="Egan A."/>
            <person name="El-Daye J."/>
            <person name="Escobedo L."/>
            <person name="Fernandez S."/>
            <person name="Fernando P.R."/>
            <person name="Flagg N."/>
            <person name="Forbes L.D."/>
            <person name="Fowler R.G."/>
            <person name="Fu Q."/>
            <person name="Gabisi R.A."/>
            <person name="Ganer J."/>
            <person name="Garbino Pronczuk A."/>
            <person name="Garcia R.M."/>
            <person name="Garner T."/>
            <person name="Garrett T.E."/>
            <person name="Gonzalez D.A."/>
            <person name="Hamid H."/>
            <person name="Hawkins E.S."/>
            <person name="Hirani K."/>
            <person name="Hogues M.E."/>
            <person name="Hollins B."/>
            <person name="Hsiao C.-H."/>
            <person name="Jabil R."/>
            <person name="James M.L."/>
            <person name="Jhangiani S.N."/>
            <person name="Johnson B."/>
            <person name="Johnson Q."/>
            <person name="Joshi V."/>
            <person name="Kalu J.B."/>
            <person name="Kam C."/>
            <person name="Kashfia A."/>
            <person name="Keebler J."/>
            <person name="Kisamo H."/>
            <person name="Kovar C.L."/>
            <person name="Lago L.A."/>
            <person name="Lai C.-Y."/>
            <person name="Laidlaw J."/>
            <person name="Lara F."/>
            <person name="Le T.-K."/>
            <person name="Lee S.L."/>
            <person name="Legall F.H."/>
            <person name="Lemon S.J."/>
            <person name="Lewis L.R."/>
            <person name="Li B."/>
            <person name="Liu Y."/>
            <person name="Liu Y.-S."/>
            <person name="Lopez J."/>
            <person name="Lozado R.J."/>
            <person name="Lu J."/>
            <person name="Madu R.C."/>
            <person name="Maheshwari M."/>
            <person name="Maheshwari R."/>
            <person name="Malloy K."/>
            <person name="Martinez E."/>
            <person name="Mathew T."/>
            <person name="Mercado I.C."/>
            <person name="Mercado C."/>
            <person name="Meyer B."/>
            <person name="Montgomery K."/>
            <person name="Morgan M.B."/>
            <person name="Munidasa M."/>
            <person name="Nazareth L.V."/>
            <person name="Nelson J."/>
            <person name="Ng B.M."/>
            <person name="Nguyen N.B."/>
            <person name="Nguyen P.Q."/>
            <person name="Nguyen T."/>
            <person name="Obregon M."/>
            <person name="Okwuonu G.O."/>
            <person name="Onwere C.G."/>
            <person name="Orozco G."/>
            <person name="Parra A."/>
            <person name="Patel S."/>
            <person name="Patil S."/>
            <person name="Perez A."/>
            <person name="Perez Y."/>
            <person name="Pham C."/>
            <person name="Primus E.L."/>
            <person name="Pu L.-L."/>
            <person name="Puazo M."/>
            <person name="Qin X."/>
            <person name="Quiroz J.B."/>
            <person name="Reese J."/>
            <person name="Richards S."/>
            <person name="Rives C.M."/>
            <person name="Robberts R."/>
            <person name="Ruiz S.J."/>
            <person name="Ruiz M.J."/>
            <person name="Santibanez J."/>
            <person name="Schneider B.W."/>
            <person name="Sisson I."/>
            <person name="Smith M."/>
            <person name="Sodergren E."/>
            <person name="Song X.-Z."/>
            <person name="Song B.B."/>
            <person name="Summersgill H."/>
            <person name="Thelus R."/>
            <person name="Thornton R.D."/>
            <person name="Trejos Z.Y."/>
            <person name="Usmani K."/>
            <person name="Vattathil S."/>
            <person name="Villasana D."/>
            <person name="Walker D.L."/>
            <person name="Wang S."/>
            <person name="Wang K."/>
            <person name="White C.S."/>
            <person name="Williams A.C."/>
            <person name="Williamson J."/>
            <person name="Wilson K."/>
            <person name="Woghiren I.O."/>
            <person name="Woodworth J.R."/>
            <person name="Worley K.C."/>
            <person name="Wright R.A."/>
            <person name="Wu W."/>
            <person name="Young L."/>
            <person name="Zhang L."/>
            <person name="Zhang J."/>
            <person name="Zhu Y."/>
            <person name="Muzny D.M."/>
            <person name="Weinstock G."/>
            <person name="Gibbs R.A."/>
        </authorList>
    </citation>
    <scope>NUCLEOTIDE SEQUENCE [LARGE SCALE GENOMIC DNA]</scope>
    <source>
        <strain evidence="2">LSR1</strain>
    </source>
</reference>
<dbReference type="Gene3D" id="2.120.10.80">
    <property type="entry name" value="Kelch-type beta propeller"/>
    <property type="match status" value="1"/>
</dbReference>
<dbReference type="EnsemblMetazoa" id="XM_016809512.2">
    <property type="protein sequence ID" value="XP_016665001.1"/>
    <property type="gene ID" value="LOC107885817"/>
</dbReference>
<accession>A0A8R2HC10</accession>
<organism evidence="1 2">
    <name type="scientific">Acyrthosiphon pisum</name>
    <name type="common">Pea aphid</name>
    <dbReference type="NCBI Taxonomy" id="7029"/>
    <lineage>
        <taxon>Eukaryota</taxon>
        <taxon>Metazoa</taxon>
        <taxon>Ecdysozoa</taxon>
        <taxon>Arthropoda</taxon>
        <taxon>Hexapoda</taxon>
        <taxon>Insecta</taxon>
        <taxon>Pterygota</taxon>
        <taxon>Neoptera</taxon>
        <taxon>Paraneoptera</taxon>
        <taxon>Hemiptera</taxon>
        <taxon>Sternorrhyncha</taxon>
        <taxon>Aphidomorpha</taxon>
        <taxon>Aphidoidea</taxon>
        <taxon>Aphididae</taxon>
        <taxon>Macrosiphini</taxon>
        <taxon>Acyrthosiphon</taxon>
    </lineage>
</organism>
<dbReference type="RefSeq" id="XP_016665001.1">
    <property type="nucleotide sequence ID" value="XM_016809512.2"/>
</dbReference>
<evidence type="ECO:0000313" key="1">
    <source>
        <dbReference type="EnsemblMetazoa" id="XP_016665001.1"/>
    </source>
</evidence>
<dbReference type="Proteomes" id="UP000007819">
    <property type="component" value="Unassembled WGS sequence"/>
</dbReference>
<dbReference type="AlphaFoldDB" id="A0A8R2HC10"/>
<dbReference type="KEGG" id="api:107885817"/>
<reference evidence="1" key="2">
    <citation type="submission" date="2022-06" db="UniProtKB">
        <authorList>
            <consortium name="EnsemblMetazoa"/>
        </authorList>
    </citation>
    <scope>IDENTIFICATION</scope>
</reference>